<keyword evidence="1" id="KW-0175">Coiled coil</keyword>
<dbReference type="RefSeq" id="WP_189226984.1">
    <property type="nucleotide sequence ID" value="NZ_BMRG01000020.1"/>
</dbReference>
<evidence type="ECO:0008006" key="4">
    <source>
        <dbReference type="Google" id="ProtNLM"/>
    </source>
</evidence>
<keyword evidence="3" id="KW-1185">Reference proteome</keyword>
<reference evidence="2" key="2">
    <citation type="submission" date="2020-09" db="EMBL/GenBank/DDBJ databases">
        <authorList>
            <person name="Sun Q."/>
            <person name="Ohkuma M."/>
        </authorList>
    </citation>
    <scope>NUCLEOTIDE SEQUENCE</scope>
    <source>
        <strain evidence="2">JCM 3313</strain>
    </source>
</reference>
<accession>A0A918AVE6</accession>
<dbReference type="AlphaFoldDB" id="A0A918AVE6"/>
<dbReference type="Proteomes" id="UP000639606">
    <property type="component" value="Unassembled WGS sequence"/>
</dbReference>
<comment type="caution">
    <text evidence="2">The sequence shown here is derived from an EMBL/GenBank/DDBJ whole genome shotgun (WGS) entry which is preliminary data.</text>
</comment>
<organism evidence="2 3">
    <name type="scientific">Saccharothrix coeruleofusca</name>
    <dbReference type="NCBI Taxonomy" id="33919"/>
    <lineage>
        <taxon>Bacteria</taxon>
        <taxon>Bacillati</taxon>
        <taxon>Actinomycetota</taxon>
        <taxon>Actinomycetes</taxon>
        <taxon>Pseudonocardiales</taxon>
        <taxon>Pseudonocardiaceae</taxon>
        <taxon>Saccharothrix</taxon>
    </lineage>
</organism>
<evidence type="ECO:0000256" key="1">
    <source>
        <dbReference type="SAM" id="Coils"/>
    </source>
</evidence>
<dbReference type="EMBL" id="BMRG01000020">
    <property type="protein sequence ID" value="GGP80630.1"/>
    <property type="molecule type" value="Genomic_DNA"/>
</dbReference>
<name>A0A918AVE6_9PSEU</name>
<evidence type="ECO:0000313" key="2">
    <source>
        <dbReference type="EMBL" id="GGP80630.1"/>
    </source>
</evidence>
<evidence type="ECO:0000313" key="3">
    <source>
        <dbReference type="Proteomes" id="UP000639606"/>
    </source>
</evidence>
<sequence length="149" mass="15633">MAEENGLLGAVAAAGGAIGRAVGEVFAAEKRLAEATSAGPGGGQKFEVSRDTVLQAAKIIQDQAGILSKKLNRAGRHLHVELSPGVDDVNQEIAAAWNSRLIGGEHTYTGRIEQYITSLDNLCNQLREVAKQYGFTEEEITASLGAKGA</sequence>
<reference evidence="2" key="1">
    <citation type="journal article" date="2014" name="Int. J. Syst. Evol. Microbiol.">
        <title>Complete genome sequence of Corynebacterium casei LMG S-19264T (=DSM 44701T), isolated from a smear-ripened cheese.</title>
        <authorList>
            <consortium name="US DOE Joint Genome Institute (JGI-PGF)"/>
            <person name="Walter F."/>
            <person name="Albersmeier A."/>
            <person name="Kalinowski J."/>
            <person name="Ruckert C."/>
        </authorList>
    </citation>
    <scope>NUCLEOTIDE SEQUENCE</scope>
    <source>
        <strain evidence="2">JCM 3313</strain>
    </source>
</reference>
<feature type="coiled-coil region" evidence="1">
    <location>
        <begin position="112"/>
        <end position="139"/>
    </location>
</feature>
<protein>
    <recommendedName>
        <fullName evidence="4">PE family protein</fullName>
    </recommendedName>
</protein>
<proteinExistence type="predicted"/>
<gene>
    <name evidence="2" type="ORF">GCM10010185_63140</name>
</gene>